<dbReference type="Gene3D" id="3.30.420.10">
    <property type="entry name" value="Ribonuclease H-like superfamily/Ribonuclease H"/>
    <property type="match status" value="1"/>
</dbReference>
<dbReference type="AlphaFoldDB" id="A0A4Y2JYK5"/>
<accession>A0A4Y2JYK5</accession>
<evidence type="ECO:0000313" key="3">
    <source>
        <dbReference type="EMBL" id="GBM94830.1"/>
    </source>
</evidence>
<dbReference type="OrthoDB" id="6753549at2759"/>
<evidence type="ECO:0008006" key="6">
    <source>
        <dbReference type="Google" id="ProtNLM"/>
    </source>
</evidence>
<name>A0A4Y2JYK5_ARAVE</name>
<proteinExistence type="predicted"/>
<dbReference type="EMBL" id="BGPR01269653">
    <property type="protein sequence ID" value="GBM94907.1"/>
    <property type="molecule type" value="Genomic_DNA"/>
</dbReference>
<dbReference type="Proteomes" id="UP000499080">
    <property type="component" value="Unassembled WGS sequence"/>
</dbReference>
<evidence type="ECO:0000313" key="2">
    <source>
        <dbReference type="EMBL" id="GBM94825.1"/>
    </source>
</evidence>
<sequence length="148" mass="17795">MRADIWKWRLCSRSVDQRSAERFLWVKELPAKDIHKEMLSVYNENCLFRQAVYCNIVSKLRNTIRRKRPGQLTGGNLFHHHNDLSHTARFTKEKIDEFPWQLIQHPPYSSELAPRFITCLVRLDCTRFAIDVDSEREVHMWLRQWLTA</sequence>
<evidence type="ECO:0000313" key="4">
    <source>
        <dbReference type="EMBL" id="GBM94907.1"/>
    </source>
</evidence>
<dbReference type="EMBL" id="BGPR01269625">
    <property type="protein sequence ID" value="GBM94825.1"/>
    <property type="molecule type" value="Genomic_DNA"/>
</dbReference>
<dbReference type="EMBL" id="BGPR01269627">
    <property type="protein sequence ID" value="GBM94830.1"/>
    <property type="molecule type" value="Genomic_DNA"/>
</dbReference>
<dbReference type="InterPro" id="IPR052709">
    <property type="entry name" value="Transposase-MT_Hybrid"/>
</dbReference>
<evidence type="ECO:0000313" key="1">
    <source>
        <dbReference type="EMBL" id="GBM94697.1"/>
    </source>
</evidence>
<dbReference type="EMBL" id="BGPR01269576">
    <property type="protein sequence ID" value="GBM94697.1"/>
    <property type="molecule type" value="Genomic_DNA"/>
</dbReference>
<keyword evidence="5" id="KW-1185">Reference proteome</keyword>
<dbReference type="PANTHER" id="PTHR46060">
    <property type="entry name" value="MARINER MOS1 TRANSPOSASE-LIKE PROTEIN"/>
    <property type="match status" value="1"/>
</dbReference>
<reference evidence="4 5" key="1">
    <citation type="journal article" date="2019" name="Sci. Rep.">
        <title>Orb-weaving spider Araneus ventricosus genome elucidates the spidroin gene catalogue.</title>
        <authorList>
            <person name="Kono N."/>
            <person name="Nakamura H."/>
            <person name="Ohtoshi R."/>
            <person name="Moran D.A.P."/>
            <person name="Shinohara A."/>
            <person name="Yoshida Y."/>
            <person name="Fujiwara M."/>
            <person name="Mori M."/>
            <person name="Tomita M."/>
            <person name="Arakawa K."/>
        </authorList>
    </citation>
    <scope>NUCLEOTIDE SEQUENCE [LARGE SCALE GENOMIC DNA]</scope>
</reference>
<dbReference type="PANTHER" id="PTHR46060:SF1">
    <property type="entry name" value="MARINER MOS1 TRANSPOSASE-LIKE PROTEIN"/>
    <property type="match status" value="1"/>
</dbReference>
<evidence type="ECO:0000313" key="5">
    <source>
        <dbReference type="Proteomes" id="UP000499080"/>
    </source>
</evidence>
<dbReference type="InterPro" id="IPR036397">
    <property type="entry name" value="RNaseH_sf"/>
</dbReference>
<dbReference type="GO" id="GO:0003676">
    <property type="term" value="F:nucleic acid binding"/>
    <property type="evidence" value="ECO:0007669"/>
    <property type="project" value="InterPro"/>
</dbReference>
<gene>
    <name evidence="4" type="ORF">AVEN_116999_1</name>
    <name evidence="2" type="ORF">AVEN_44889_1</name>
    <name evidence="3" type="ORF">AVEN_47615_1</name>
    <name evidence="1" type="ORF">AVEN_7237_1</name>
</gene>
<protein>
    <recommendedName>
        <fullName evidence="6">Mariner Mos1 transposase</fullName>
    </recommendedName>
</protein>
<organism evidence="4 5">
    <name type="scientific">Araneus ventricosus</name>
    <name type="common">Orbweaver spider</name>
    <name type="synonym">Epeira ventricosa</name>
    <dbReference type="NCBI Taxonomy" id="182803"/>
    <lineage>
        <taxon>Eukaryota</taxon>
        <taxon>Metazoa</taxon>
        <taxon>Ecdysozoa</taxon>
        <taxon>Arthropoda</taxon>
        <taxon>Chelicerata</taxon>
        <taxon>Arachnida</taxon>
        <taxon>Araneae</taxon>
        <taxon>Araneomorphae</taxon>
        <taxon>Entelegynae</taxon>
        <taxon>Araneoidea</taxon>
        <taxon>Araneidae</taxon>
        <taxon>Araneus</taxon>
    </lineage>
</organism>
<comment type="caution">
    <text evidence="4">The sequence shown here is derived from an EMBL/GenBank/DDBJ whole genome shotgun (WGS) entry which is preliminary data.</text>
</comment>